<keyword evidence="3" id="KW-1185">Reference proteome</keyword>
<dbReference type="Proteomes" id="UP000236745">
    <property type="component" value="Unassembled WGS sequence"/>
</dbReference>
<feature type="signal peptide" evidence="1">
    <location>
        <begin position="1"/>
        <end position="20"/>
    </location>
</feature>
<sequence>MKFKLLACVIASCLSLSAMATEVVHYTNKPVVVELHAGQERKIQFGDHVKVGVTRQQEVEKQFRVQSAQGAVLIRPEKPFERERVVIKRITDGKVVLLDLIATPAPAKADPLEDMRIYLENENTIEQEVQQSEQAVAKHQPQVTPITLTRYAAQKLYAPTRLHKVIPGISEANLNDMLNQEVRAFKGLNRVQTHVKPVLAYKANNLYVVALLVRNTTHENVTLNYLDINLPFTHATFQHHQLSRTGTAGDRTILYLVNDRPLTETLVPWTYYDTAADVNGGQGNEK</sequence>
<dbReference type="EMBL" id="FNVQ01000011">
    <property type="protein sequence ID" value="SEG89185.1"/>
    <property type="molecule type" value="Genomic_DNA"/>
</dbReference>
<reference evidence="2 3" key="1">
    <citation type="submission" date="2016-10" db="EMBL/GenBank/DDBJ databases">
        <authorList>
            <person name="de Groot N.N."/>
        </authorList>
    </citation>
    <scope>NUCLEOTIDE SEQUENCE [LARGE SCALE GENOMIC DNA]</scope>
    <source>
        <strain evidence="2 3">DSM 22012</strain>
    </source>
</reference>
<evidence type="ECO:0000313" key="3">
    <source>
        <dbReference type="Proteomes" id="UP000236745"/>
    </source>
</evidence>
<dbReference type="Pfam" id="PF11920">
    <property type="entry name" value="DUF3438"/>
    <property type="match status" value="1"/>
</dbReference>
<keyword evidence="1" id="KW-0732">Signal</keyword>
<dbReference type="InterPro" id="IPR021844">
    <property type="entry name" value="Integr_conj_element_PFL4704"/>
</dbReference>
<proteinExistence type="predicted"/>
<name>A0A1H6DX79_9GAMM</name>
<dbReference type="AlphaFoldDB" id="A0A1H6DX79"/>
<dbReference type="OrthoDB" id="7064293at2"/>
<organism evidence="2 3">
    <name type="scientific">Marinobacterium lutimaris</name>
    <dbReference type="NCBI Taxonomy" id="568106"/>
    <lineage>
        <taxon>Bacteria</taxon>
        <taxon>Pseudomonadati</taxon>
        <taxon>Pseudomonadota</taxon>
        <taxon>Gammaproteobacteria</taxon>
        <taxon>Oceanospirillales</taxon>
        <taxon>Oceanospirillaceae</taxon>
        <taxon>Marinobacterium</taxon>
    </lineage>
</organism>
<evidence type="ECO:0000313" key="2">
    <source>
        <dbReference type="EMBL" id="SEG89185.1"/>
    </source>
</evidence>
<feature type="chain" id="PRO_5009296388" evidence="1">
    <location>
        <begin position="21"/>
        <end position="286"/>
    </location>
</feature>
<evidence type="ECO:0000256" key="1">
    <source>
        <dbReference type="SAM" id="SignalP"/>
    </source>
</evidence>
<protein>
    <submittedName>
        <fullName evidence="2">Integrating conjugative element protein, PFL_4704 family</fullName>
    </submittedName>
</protein>
<gene>
    <name evidence="2" type="ORF">SAMN05444390_11130</name>
</gene>
<dbReference type="NCBIfam" id="TIGR03749">
    <property type="entry name" value="conj_TIGR03749"/>
    <property type="match status" value="1"/>
</dbReference>
<dbReference type="RefSeq" id="WP_104005977.1">
    <property type="nucleotide sequence ID" value="NZ_FNVQ01000011.1"/>
</dbReference>
<accession>A0A1H6DX79</accession>